<gene>
    <name evidence="1" type="ORF">CPT_Season12_065</name>
</gene>
<organism evidence="1 2">
    <name type="scientific">Salmonella phage Season12</name>
    <dbReference type="NCBI Taxonomy" id="2500556"/>
    <lineage>
        <taxon>Viruses</taxon>
        <taxon>Duplodnaviria</taxon>
        <taxon>Heunggongvirae</taxon>
        <taxon>Uroviricota</taxon>
        <taxon>Caudoviricetes</taxon>
        <taxon>Casjensviridae</taxon>
        <taxon>Chivirus</taxon>
        <taxon>Chivirus FSLSP030</taxon>
    </lineage>
</organism>
<sequence length="75" mass="8154">MRRSTCFGPVIVGFSYRVQGLRALRRGGGRGARRCNAARRGGAMRPGVAVGGAFMCGYSNNMKKDLTYAAYINYI</sequence>
<evidence type="ECO:0000313" key="2">
    <source>
        <dbReference type="Proteomes" id="UP000287741"/>
    </source>
</evidence>
<proteinExistence type="predicted"/>
<accession>A0A3Q9R7X6</accession>
<protein>
    <submittedName>
        <fullName evidence="1">Uncharacterized protein</fullName>
    </submittedName>
</protein>
<dbReference type="EMBL" id="MK286578">
    <property type="protein sequence ID" value="AZV00147.1"/>
    <property type="molecule type" value="Genomic_DNA"/>
</dbReference>
<dbReference type="Proteomes" id="UP000287741">
    <property type="component" value="Segment"/>
</dbReference>
<evidence type="ECO:0000313" key="1">
    <source>
        <dbReference type="EMBL" id="AZV00147.1"/>
    </source>
</evidence>
<name>A0A3Q9R7X6_9CAUD</name>
<reference evidence="1 2" key="1">
    <citation type="submission" date="2018-12" db="EMBL/GenBank/DDBJ databases">
        <title>Complete genome of Salmonella siphophage Season12.</title>
        <authorList>
            <person name="Xie Y."/>
            <person name="O'Leary C.J."/>
            <person name="Liu M."/>
            <person name="Gill J.J."/>
        </authorList>
    </citation>
    <scope>NUCLEOTIDE SEQUENCE [LARGE SCALE GENOMIC DNA]</scope>
</reference>